<dbReference type="EMBL" id="JACHIW010000002">
    <property type="protein sequence ID" value="MBB5158823.1"/>
    <property type="molecule type" value="Genomic_DNA"/>
</dbReference>
<reference evidence="1 2" key="1">
    <citation type="submission" date="2020-08" db="EMBL/GenBank/DDBJ databases">
        <title>Sequencing the genomes of 1000 actinobacteria strains.</title>
        <authorList>
            <person name="Klenk H.-P."/>
        </authorList>
    </citation>
    <scope>NUCLEOTIDE SEQUENCE [LARGE SCALE GENOMIC DNA]</scope>
    <source>
        <strain evidence="1 2">DSM 45584</strain>
    </source>
</reference>
<protein>
    <submittedName>
        <fullName evidence="1">Uncharacterized protein</fullName>
    </submittedName>
</protein>
<evidence type="ECO:0000313" key="1">
    <source>
        <dbReference type="EMBL" id="MBB5158823.1"/>
    </source>
</evidence>
<name>A0A840QKE0_9PSEU</name>
<dbReference type="Proteomes" id="UP000584374">
    <property type="component" value="Unassembled WGS sequence"/>
</dbReference>
<evidence type="ECO:0000313" key="2">
    <source>
        <dbReference type="Proteomes" id="UP000584374"/>
    </source>
</evidence>
<sequence>MPEKVTKPTPLLWAYRCPARDCRFEDRYADVVAQHEADAHHGNLRASAGVSHNPGGAAG</sequence>
<proteinExistence type="predicted"/>
<accession>A0A840QKE0</accession>
<dbReference type="RefSeq" id="WP_184730829.1">
    <property type="nucleotide sequence ID" value="NZ_JACHIW010000002.1"/>
</dbReference>
<dbReference type="AlphaFoldDB" id="A0A840QKE0"/>
<organism evidence="1 2">
    <name type="scientific">Saccharopolyspora phatthalungensis</name>
    <dbReference type="NCBI Taxonomy" id="664693"/>
    <lineage>
        <taxon>Bacteria</taxon>
        <taxon>Bacillati</taxon>
        <taxon>Actinomycetota</taxon>
        <taxon>Actinomycetes</taxon>
        <taxon>Pseudonocardiales</taxon>
        <taxon>Pseudonocardiaceae</taxon>
        <taxon>Saccharopolyspora</taxon>
    </lineage>
</organism>
<comment type="caution">
    <text evidence="1">The sequence shown here is derived from an EMBL/GenBank/DDBJ whole genome shotgun (WGS) entry which is preliminary data.</text>
</comment>
<keyword evidence="2" id="KW-1185">Reference proteome</keyword>
<gene>
    <name evidence="1" type="ORF">BJ970_006422</name>
</gene>